<sequence>MPNPQEIQLQRVCSKPETLKRGQEIMRLALVKTRPGSGYDLATGASGLPPICAYIASQE</sequence>
<organism evidence="1 2">
    <name type="scientific">Piloderma croceum (strain F 1598)</name>
    <dbReference type="NCBI Taxonomy" id="765440"/>
    <lineage>
        <taxon>Eukaryota</taxon>
        <taxon>Fungi</taxon>
        <taxon>Dikarya</taxon>
        <taxon>Basidiomycota</taxon>
        <taxon>Agaricomycotina</taxon>
        <taxon>Agaricomycetes</taxon>
        <taxon>Agaricomycetidae</taxon>
        <taxon>Atheliales</taxon>
        <taxon>Atheliaceae</taxon>
        <taxon>Piloderma</taxon>
    </lineage>
</organism>
<name>A0A0C3CI21_PILCF</name>
<dbReference type="EMBL" id="KN832975">
    <property type="protein sequence ID" value="KIM89437.1"/>
    <property type="molecule type" value="Genomic_DNA"/>
</dbReference>
<dbReference type="AlphaFoldDB" id="A0A0C3CI21"/>
<protein>
    <submittedName>
        <fullName evidence="1">Uncharacterized protein</fullName>
    </submittedName>
</protein>
<dbReference type="InParanoid" id="A0A0C3CI21"/>
<reference evidence="2" key="2">
    <citation type="submission" date="2015-01" db="EMBL/GenBank/DDBJ databases">
        <title>Evolutionary Origins and Diversification of the Mycorrhizal Mutualists.</title>
        <authorList>
            <consortium name="DOE Joint Genome Institute"/>
            <consortium name="Mycorrhizal Genomics Consortium"/>
            <person name="Kohler A."/>
            <person name="Kuo A."/>
            <person name="Nagy L.G."/>
            <person name="Floudas D."/>
            <person name="Copeland A."/>
            <person name="Barry K.W."/>
            <person name="Cichocki N."/>
            <person name="Veneault-Fourrey C."/>
            <person name="LaButti K."/>
            <person name="Lindquist E.A."/>
            <person name="Lipzen A."/>
            <person name="Lundell T."/>
            <person name="Morin E."/>
            <person name="Murat C."/>
            <person name="Riley R."/>
            <person name="Ohm R."/>
            <person name="Sun H."/>
            <person name="Tunlid A."/>
            <person name="Henrissat B."/>
            <person name="Grigoriev I.V."/>
            <person name="Hibbett D.S."/>
            <person name="Martin F."/>
        </authorList>
    </citation>
    <scope>NUCLEOTIDE SEQUENCE [LARGE SCALE GENOMIC DNA]</scope>
    <source>
        <strain evidence="2">F 1598</strain>
    </source>
</reference>
<reference evidence="1 2" key="1">
    <citation type="submission" date="2014-04" db="EMBL/GenBank/DDBJ databases">
        <authorList>
            <consortium name="DOE Joint Genome Institute"/>
            <person name="Kuo A."/>
            <person name="Tarkka M."/>
            <person name="Buscot F."/>
            <person name="Kohler A."/>
            <person name="Nagy L.G."/>
            <person name="Floudas D."/>
            <person name="Copeland A."/>
            <person name="Barry K.W."/>
            <person name="Cichocki N."/>
            <person name="Veneault-Fourrey C."/>
            <person name="LaButti K."/>
            <person name="Lindquist E.A."/>
            <person name="Lipzen A."/>
            <person name="Lundell T."/>
            <person name="Morin E."/>
            <person name="Murat C."/>
            <person name="Sun H."/>
            <person name="Tunlid A."/>
            <person name="Henrissat B."/>
            <person name="Grigoriev I.V."/>
            <person name="Hibbett D.S."/>
            <person name="Martin F."/>
            <person name="Nordberg H.P."/>
            <person name="Cantor M.N."/>
            <person name="Hua S.X."/>
        </authorList>
    </citation>
    <scope>NUCLEOTIDE SEQUENCE [LARGE SCALE GENOMIC DNA]</scope>
    <source>
        <strain evidence="1 2">F 1598</strain>
    </source>
</reference>
<dbReference type="HOGENOM" id="CLU_2961617_0_0_1"/>
<keyword evidence="2" id="KW-1185">Reference proteome</keyword>
<proteinExistence type="predicted"/>
<accession>A0A0C3CI21</accession>
<gene>
    <name evidence="1" type="ORF">PILCRDRAFT_813378</name>
</gene>
<evidence type="ECO:0000313" key="1">
    <source>
        <dbReference type="EMBL" id="KIM89437.1"/>
    </source>
</evidence>
<dbReference type="OrthoDB" id="3358956at2759"/>
<evidence type="ECO:0000313" key="2">
    <source>
        <dbReference type="Proteomes" id="UP000054166"/>
    </source>
</evidence>
<dbReference type="Proteomes" id="UP000054166">
    <property type="component" value="Unassembled WGS sequence"/>
</dbReference>